<dbReference type="STRING" id="44575.SAMN05216419_101038"/>
<reference evidence="3 4" key="1">
    <citation type="submission" date="2016-12" db="EMBL/GenBank/DDBJ databases">
        <authorList>
            <person name="Song W.-J."/>
            <person name="Kurnit D.M."/>
        </authorList>
    </citation>
    <scope>NUCLEOTIDE SEQUENCE [LARGE SCALE GENOMIC DNA]</scope>
    <source>
        <strain evidence="3 4">ATCC 49181</strain>
    </source>
</reference>
<dbReference type="InterPro" id="IPR011249">
    <property type="entry name" value="Metalloenz_LuxS/M16"/>
</dbReference>
<dbReference type="SUPFAM" id="SSF63411">
    <property type="entry name" value="LuxS/MPP-like metallohydrolase"/>
    <property type="match status" value="2"/>
</dbReference>
<dbReference type="eggNOG" id="COG0612">
    <property type="taxonomic scope" value="Bacteria"/>
</dbReference>
<dbReference type="Gene3D" id="3.30.830.10">
    <property type="entry name" value="Metalloenzyme, LuxS/M16 peptidase-like"/>
    <property type="match status" value="2"/>
</dbReference>
<dbReference type="PANTHER" id="PTHR11851:SF224">
    <property type="entry name" value="PROCESSING PROTEASE"/>
    <property type="match status" value="1"/>
</dbReference>
<dbReference type="RefSeq" id="WP_028461271.1">
    <property type="nucleotide sequence ID" value="NZ_FSRO01000001.1"/>
</dbReference>
<dbReference type="Proteomes" id="UP000185062">
    <property type="component" value="Unassembled WGS sequence"/>
</dbReference>
<proteinExistence type="predicted"/>
<keyword evidence="3" id="KW-0645">Protease</keyword>
<dbReference type="InterPro" id="IPR050361">
    <property type="entry name" value="MPP/UQCRC_Complex"/>
</dbReference>
<gene>
    <name evidence="3" type="ORF">SAMN02743940_0232</name>
</gene>
<dbReference type="EMBL" id="FSRO01000001">
    <property type="protein sequence ID" value="SIN94056.1"/>
    <property type="molecule type" value="Genomic_DNA"/>
</dbReference>
<protein>
    <submittedName>
        <fullName evidence="3">Zinc protease</fullName>
    </submittedName>
</protein>
<sequence length="434" mass="48291">MQIIHIVSILFFSIYSQVIFASLPIQSWQTSSGARVYFVENRDLPMLDVSIEFSAGSSMDTPEKSGRANLTRHLLSLGAGGLSEDQIAKTLADVGAQLGSHFDRDRAGISLRTLSSEHESRRALDMLSRIIQFPEFPEAVVERERIRLIASLKEATTKPDYIADRELMKMLYGNHPYGLSSLGEINTLDKIQRNDLVEFYRSHYTAKNAVIAMIGDVSRIQATTIAEALTANLPIEGMRAALPAVKTPPAMVRKIAHPATQSHIQLAYPGLRRSDPDYFPLLVGNYILGGGGFVSRLMEEIRQMRGLAYSVYSFFSPFKEQGPFEIGLQTKKEQAEEALKLTQHVLANFVAKGPTEKELVAAKQNLIGGFPLRIDSNKKILSYLSMIGFYNLPLTYLDDYVVAVENVTAEQIRKAFQQRIKPEGMVTVIVGAME</sequence>
<keyword evidence="4" id="KW-1185">Reference proteome</keyword>
<dbReference type="GO" id="GO:0006508">
    <property type="term" value="P:proteolysis"/>
    <property type="evidence" value="ECO:0007669"/>
    <property type="project" value="UniProtKB-KW"/>
</dbReference>
<organism evidence="3 4">
    <name type="scientific">Nitrosomonas cryotolerans ATCC 49181</name>
    <dbReference type="NCBI Taxonomy" id="1131553"/>
    <lineage>
        <taxon>Bacteria</taxon>
        <taxon>Pseudomonadati</taxon>
        <taxon>Pseudomonadota</taxon>
        <taxon>Betaproteobacteria</taxon>
        <taxon>Nitrosomonadales</taxon>
        <taxon>Nitrosomonadaceae</taxon>
        <taxon>Nitrosomonas</taxon>
    </lineage>
</organism>
<keyword evidence="3" id="KW-0378">Hydrolase</keyword>
<evidence type="ECO:0000259" key="1">
    <source>
        <dbReference type="Pfam" id="PF00675"/>
    </source>
</evidence>
<dbReference type="GO" id="GO:0008233">
    <property type="term" value="F:peptidase activity"/>
    <property type="evidence" value="ECO:0007669"/>
    <property type="project" value="UniProtKB-KW"/>
</dbReference>
<name>A0A1N6FFT1_9PROT</name>
<dbReference type="InterPro" id="IPR007863">
    <property type="entry name" value="Peptidase_M16_C"/>
</dbReference>
<evidence type="ECO:0000259" key="2">
    <source>
        <dbReference type="Pfam" id="PF05193"/>
    </source>
</evidence>
<feature type="domain" description="Peptidase M16 N-terminal" evidence="1">
    <location>
        <begin position="48"/>
        <end position="181"/>
    </location>
</feature>
<dbReference type="AlphaFoldDB" id="A0A1N6FFT1"/>
<feature type="domain" description="Peptidase M16 C-terminal" evidence="2">
    <location>
        <begin position="190"/>
        <end position="366"/>
    </location>
</feature>
<dbReference type="Pfam" id="PF05193">
    <property type="entry name" value="Peptidase_M16_C"/>
    <property type="match status" value="1"/>
</dbReference>
<dbReference type="InterPro" id="IPR011765">
    <property type="entry name" value="Pept_M16_N"/>
</dbReference>
<dbReference type="GO" id="GO:0046872">
    <property type="term" value="F:metal ion binding"/>
    <property type="evidence" value="ECO:0007669"/>
    <property type="project" value="InterPro"/>
</dbReference>
<dbReference type="PANTHER" id="PTHR11851">
    <property type="entry name" value="METALLOPROTEASE"/>
    <property type="match status" value="1"/>
</dbReference>
<evidence type="ECO:0000313" key="3">
    <source>
        <dbReference type="EMBL" id="SIN94056.1"/>
    </source>
</evidence>
<dbReference type="Pfam" id="PF00675">
    <property type="entry name" value="Peptidase_M16"/>
    <property type="match status" value="1"/>
</dbReference>
<evidence type="ECO:0000313" key="4">
    <source>
        <dbReference type="Proteomes" id="UP000185062"/>
    </source>
</evidence>
<accession>A0A1N6FFT1</accession>